<dbReference type="InterPro" id="IPR002765">
    <property type="entry name" value="UPF0145_YbjQ-like"/>
</dbReference>
<comment type="similarity">
    <text evidence="1">Belongs to the UPF0145 family.</text>
</comment>
<dbReference type="PANTHER" id="PTHR34068:SF1">
    <property type="entry name" value="UPF0145 PROTEIN YBJQ"/>
    <property type="match status" value="1"/>
</dbReference>
<gene>
    <name evidence="2" type="ORF">GOQ27_14380</name>
</gene>
<name>A0A942UV47_9FIRM</name>
<organism evidence="2 3">
    <name type="scientific">Anaeromonas frigoriresistens</name>
    <dbReference type="NCBI Taxonomy" id="2683708"/>
    <lineage>
        <taxon>Bacteria</taxon>
        <taxon>Bacillati</taxon>
        <taxon>Bacillota</taxon>
        <taxon>Tissierellia</taxon>
        <taxon>Tissierellales</taxon>
        <taxon>Thermohalobacteraceae</taxon>
        <taxon>Anaeromonas</taxon>
    </lineage>
</organism>
<evidence type="ECO:0000256" key="1">
    <source>
        <dbReference type="ARBA" id="ARBA00010751"/>
    </source>
</evidence>
<dbReference type="PANTHER" id="PTHR34068">
    <property type="entry name" value="UPF0145 PROTEIN YBJQ"/>
    <property type="match status" value="1"/>
</dbReference>
<dbReference type="Pfam" id="PF01906">
    <property type="entry name" value="YbjQ_1"/>
    <property type="match status" value="1"/>
</dbReference>
<reference evidence="2" key="1">
    <citation type="submission" date="2019-12" db="EMBL/GenBank/DDBJ databases">
        <title>Clostridiaceae gen. nov. sp. nov., isolated from sediment in Xinjiang, China.</title>
        <authorList>
            <person name="Zhang R."/>
        </authorList>
    </citation>
    <scope>NUCLEOTIDE SEQUENCE</scope>
    <source>
        <strain evidence="2">D2Q-11</strain>
    </source>
</reference>
<accession>A0A942UV47</accession>
<dbReference type="AlphaFoldDB" id="A0A942UV47"/>
<proteinExistence type="inferred from homology"/>
<keyword evidence="3" id="KW-1185">Reference proteome</keyword>
<dbReference type="RefSeq" id="WP_203367580.1">
    <property type="nucleotide sequence ID" value="NZ_WSFT01000053.1"/>
</dbReference>
<protein>
    <submittedName>
        <fullName evidence="2">Heavy metal-binding domain-containing protein</fullName>
    </submittedName>
</protein>
<comment type="caution">
    <text evidence="2">The sequence shown here is derived from an EMBL/GenBank/DDBJ whole genome shotgun (WGS) entry which is preliminary data.</text>
</comment>
<sequence>MWNCKKCGEKHQDEFDICWNCGTGKDGNINKDFKVELDENEIEELAEIEDISLSSSDKEEKINSILVTTTQILQNRRIVKYFNMLTEESMIGTGILSEFSASINDIIGGQGAYSSKFKTIKEDVLKLIKYKTYKLGANAIVGTEVEYLITQNNMIMFSISGTPVIAEDIIHEKLDVLNEIEKLFNLKQKEVLTEEEYIEKKKILLNKIN</sequence>
<dbReference type="InterPro" id="IPR035439">
    <property type="entry name" value="UPF0145_dom_sf"/>
</dbReference>
<dbReference type="SUPFAM" id="SSF117782">
    <property type="entry name" value="YbjQ-like"/>
    <property type="match status" value="1"/>
</dbReference>
<evidence type="ECO:0000313" key="2">
    <source>
        <dbReference type="EMBL" id="MBS4539658.1"/>
    </source>
</evidence>
<dbReference type="Proteomes" id="UP000724672">
    <property type="component" value="Unassembled WGS sequence"/>
</dbReference>
<dbReference type="Gene3D" id="3.30.110.70">
    <property type="entry name" value="Hypothetical protein apc22750. Chain B"/>
    <property type="match status" value="1"/>
</dbReference>
<evidence type="ECO:0000313" key="3">
    <source>
        <dbReference type="Proteomes" id="UP000724672"/>
    </source>
</evidence>
<dbReference type="EMBL" id="WSFT01000053">
    <property type="protein sequence ID" value="MBS4539658.1"/>
    <property type="molecule type" value="Genomic_DNA"/>
</dbReference>